<keyword evidence="1" id="KW-0812">Transmembrane</keyword>
<keyword evidence="1" id="KW-0472">Membrane</keyword>
<comment type="caution">
    <text evidence="2">The sequence shown here is derived from an EMBL/GenBank/DDBJ whole genome shotgun (WGS) entry which is preliminary data.</text>
</comment>
<feature type="transmembrane region" description="Helical" evidence="1">
    <location>
        <begin position="78"/>
        <end position="97"/>
    </location>
</feature>
<gene>
    <name evidence="2" type="ORF">BAU28_02175</name>
</gene>
<name>A0A1J9UH92_9BACI</name>
<feature type="transmembrane region" description="Helical" evidence="1">
    <location>
        <begin position="30"/>
        <end position="48"/>
    </location>
</feature>
<feature type="transmembrane region" description="Helical" evidence="1">
    <location>
        <begin position="109"/>
        <end position="129"/>
    </location>
</feature>
<dbReference type="GeneID" id="87593238"/>
<dbReference type="Proteomes" id="UP000182788">
    <property type="component" value="Unassembled WGS sequence"/>
</dbReference>
<accession>A0A1J9UH92</accession>
<protein>
    <recommendedName>
        <fullName evidence="4">Group-specific protein</fullName>
    </recommendedName>
</protein>
<evidence type="ECO:0008006" key="4">
    <source>
        <dbReference type="Google" id="ProtNLM"/>
    </source>
</evidence>
<keyword evidence="1" id="KW-1133">Transmembrane helix</keyword>
<evidence type="ECO:0000256" key="1">
    <source>
        <dbReference type="SAM" id="Phobius"/>
    </source>
</evidence>
<proteinExistence type="predicted"/>
<evidence type="ECO:0000313" key="2">
    <source>
        <dbReference type="EMBL" id="OJD78056.1"/>
    </source>
</evidence>
<sequence length="134" mass="14891">MNTKKTIFIIIVLALIAILVHGTYKYITEGSILGGTIFAASLILSNLINHITWGDPNGVSEESQDEMGQQITYKSFKIAYFVLVVVMFLILLFSEGFSMGSNLDGVKNLPLFIALCSSFFIYPIVELIIAKQYK</sequence>
<reference evidence="2 3" key="1">
    <citation type="submission" date="2016-06" db="EMBL/GenBank/DDBJ databases">
        <title>First insights into the genetic diversity and population structure of in the Bacillus cereus group bacteria from diverse marine environments.</title>
        <authorList>
            <person name="Liu Y."/>
            <person name="Lai Q."/>
            <person name="Shao Z."/>
        </authorList>
    </citation>
    <scope>NUCLEOTIDE SEQUENCE [LARGE SCALE GENOMIC DNA]</scope>
    <source>
        <strain evidence="2 3">NH24A2</strain>
    </source>
</reference>
<dbReference type="RefSeq" id="WP_071719393.1">
    <property type="nucleotide sequence ID" value="NZ_CBCSHB010000004.1"/>
</dbReference>
<dbReference type="AlphaFoldDB" id="A0A1J9UH92"/>
<dbReference type="EMBL" id="MAOI01000079">
    <property type="protein sequence ID" value="OJD78056.1"/>
    <property type="molecule type" value="Genomic_DNA"/>
</dbReference>
<feature type="transmembrane region" description="Helical" evidence="1">
    <location>
        <begin position="7"/>
        <end position="24"/>
    </location>
</feature>
<evidence type="ECO:0000313" key="3">
    <source>
        <dbReference type="Proteomes" id="UP000182788"/>
    </source>
</evidence>
<organism evidence="2 3">
    <name type="scientific">Bacillus paramycoides</name>
    <dbReference type="NCBI Taxonomy" id="2026194"/>
    <lineage>
        <taxon>Bacteria</taxon>
        <taxon>Bacillati</taxon>
        <taxon>Bacillota</taxon>
        <taxon>Bacilli</taxon>
        <taxon>Bacillales</taxon>
        <taxon>Bacillaceae</taxon>
        <taxon>Bacillus</taxon>
        <taxon>Bacillus cereus group</taxon>
    </lineage>
</organism>